<feature type="compositionally biased region" description="Basic and acidic residues" evidence="1">
    <location>
        <begin position="11"/>
        <end position="23"/>
    </location>
</feature>
<dbReference type="Proteomes" id="UP000314294">
    <property type="component" value="Unassembled WGS sequence"/>
</dbReference>
<evidence type="ECO:0000313" key="2">
    <source>
        <dbReference type="EMBL" id="TNN73143.1"/>
    </source>
</evidence>
<dbReference type="AlphaFoldDB" id="A0A4Z2I7J4"/>
<evidence type="ECO:0000313" key="3">
    <source>
        <dbReference type="Proteomes" id="UP000314294"/>
    </source>
</evidence>
<proteinExistence type="predicted"/>
<feature type="region of interest" description="Disordered" evidence="1">
    <location>
        <begin position="40"/>
        <end position="81"/>
    </location>
</feature>
<sequence>MAHKLTGMSPSREEEGPSETRDELCEERLIGEVRGTLLRPRQRRTTAEAEVWDAGTQEVERHVGNPPTGPTLRAEGDRDVT</sequence>
<evidence type="ECO:0000256" key="1">
    <source>
        <dbReference type="SAM" id="MobiDB-lite"/>
    </source>
</evidence>
<reference evidence="2 3" key="1">
    <citation type="submission" date="2019-03" db="EMBL/GenBank/DDBJ databases">
        <title>First draft genome of Liparis tanakae, snailfish: a comprehensive survey of snailfish specific genes.</title>
        <authorList>
            <person name="Kim W."/>
            <person name="Song I."/>
            <person name="Jeong J.-H."/>
            <person name="Kim D."/>
            <person name="Kim S."/>
            <person name="Ryu S."/>
            <person name="Song J.Y."/>
            <person name="Lee S.K."/>
        </authorList>
    </citation>
    <scope>NUCLEOTIDE SEQUENCE [LARGE SCALE GENOMIC DNA]</scope>
    <source>
        <tissue evidence="2">Muscle</tissue>
    </source>
</reference>
<name>A0A4Z2I7J4_9TELE</name>
<protein>
    <submittedName>
        <fullName evidence="2">Uncharacterized protein</fullName>
    </submittedName>
</protein>
<feature type="region of interest" description="Disordered" evidence="1">
    <location>
        <begin position="1"/>
        <end position="23"/>
    </location>
</feature>
<gene>
    <name evidence="2" type="ORF">EYF80_016629</name>
</gene>
<accession>A0A4Z2I7J4</accession>
<keyword evidence="3" id="KW-1185">Reference proteome</keyword>
<dbReference type="EMBL" id="SRLO01000128">
    <property type="protein sequence ID" value="TNN73143.1"/>
    <property type="molecule type" value="Genomic_DNA"/>
</dbReference>
<organism evidence="2 3">
    <name type="scientific">Liparis tanakae</name>
    <name type="common">Tanaka's snailfish</name>
    <dbReference type="NCBI Taxonomy" id="230148"/>
    <lineage>
        <taxon>Eukaryota</taxon>
        <taxon>Metazoa</taxon>
        <taxon>Chordata</taxon>
        <taxon>Craniata</taxon>
        <taxon>Vertebrata</taxon>
        <taxon>Euteleostomi</taxon>
        <taxon>Actinopterygii</taxon>
        <taxon>Neopterygii</taxon>
        <taxon>Teleostei</taxon>
        <taxon>Neoteleostei</taxon>
        <taxon>Acanthomorphata</taxon>
        <taxon>Eupercaria</taxon>
        <taxon>Perciformes</taxon>
        <taxon>Cottioidei</taxon>
        <taxon>Cottales</taxon>
        <taxon>Liparidae</taxon>
        <taxon>Liparis</taxon>
    </lineage>
</organism>
<comment type="caution">
    <text evidence="2">The sequence shown here is derived from an EMBL/GenBank/DDBJ whole genome shotgun (WGS) entry which is preliminary data.</text>
</comment>